<keyword evidence="6" id="KW-1003">Cell membrane</keyword>
<dbReference type="GO" id="GO:0034707">
    <property type="term" value="C:chloride channel complex"/>
    <property type="evidence" value="ECO:0007669"/>
    <property type="project" value="UniProtKB-KW"/>
</dbReference>
<protein>
    <recommendedName>
        <fullName evidence="6">Bestrophin homolog</fullName>
    </recommendedName>
</protein>
<dbReference type="AlphaFoldDB" id="A0A914RIX6"/>
<evidence type="ECO:0000313" key="8">
    <source>
        <dbReference type="WBParaSite" id="PEQ_0000174201-mRNA-1"/>
    </source>
</evidence>
<evidence type="ECO:0000256" key="1">
    <source>
        <dbReference type="ARBA" id="ARBA00004370"/>
    </source>
</evidence>
<organism evidence="7 8">
    <name type="scientific">Parascaris equorum</name>
    <name type="common">Equine roundworm</name>
    <dbReference type="NCBI Taxonomy" id="6256"/>
    <lineage>
        <taxon>Eukaryota</taxon>
        <taxon>Metazoa</taxon>
        <taxon>Ecdysozoa</taxon>
        <taxon>Nematoda</taxon>
        <taxon>Chromadorea</taxon>
        <taxon>Rhabditida</taxon>
        <taxon>Spirurina</taxon>
        <taxon>Ascaridomorpha</taxon>
        <taxon>Ascaridoidea</taxon>
        <taxon>Ascarididae</taxon>
        <taxon>Parascaris</taxon>
    </lineage>
</organism>
<dbReference type="Pfam" id="PF01062">
    <property type="entry name" value="Bestrophin"/>
    <property type="match status" value="1"/>
</dbReference>
<sequence length="188" mass="21978">MLAACENVFNEITKNLATNVGLDQSSKNFNFQFVEGSCSLLDKSYRSHYFVQSITDIYRIFENIAYYFDTRLDYIPLTFMLGFFVQTIVRRWSVLFENMGYVESPAIYIGGYVYGTDDECRLLRRTMARYLCLTQLLVYRDISVRVRKRFPTYESIVKAARKEGKVPSDSFANKLCDSHEFLIHAEHP</sequence>
<dbReference type="PANTHER" id="PTHR10736">
    <property type="entry name" value="BESTROPHIN"/>
    <property type="match status" value="1"/>
</dbReference>
<dbReference type="InterPro" id="IPR021134">
    <property type="entry name" value="Bestrophin-like"/>
</dbReference>
<keyword evidence="6" id="KW-0869">Chloride channel</keyword>
<name>A0A914RIX6_PAREQ</name>
<keyword evidence="6" id="KW-0407">Ion channel</keyword>
<reference evidence="8" key="1">
    <citation type="submission" date="2022-11" db="UniProtKB">
        <authorList>
            <consortium name="WormBaseParasite"/>
        </authorList>
    </citation>
    <scope>IDENTIFICATION</scope>
</reference>
<keyword evidence="2" id="KW-0812">Transmembrane</keyword>
<evidence type="ECO:0000256" key="6">
    <source>
        <dbReference type="RuleBase" id="RU363126"/>
    </source>
</evidence>
<keyword evidence="6" id="KW-0813">Transport</keyword>
<dbReference type="GO" id="GO:0005254">
    <property type="term" value="F:chloride channel activity"/>
    <property type="evidence" value="ECO:0007669"/>
    <property type="project" value="UniProtKB-KW"/>
</dbReference>
<dbReference type="Proteomes" id="UP000887564">
    <property type="component" value="Unplaced"/>
</dbReference>
<evidence type="ECO:0000256" key="4">
    <source>
        <dbReference type="ARBA" id="ARBA00023136"/>
    </source>
</evidence>
<keyword evidence="7" id="KW-1185">Reference proteome</keyword>
<evidence type="ECO:0000256" key="2">
    <source>
        <dbReference type="ARBA" id="ARBA00022692"/>
    </source>
</evidence>
<evidence type="ECO:0000313" key="7">
    <source>
        <dbReference type="Proteomes" id="UP000887564"/>
    </source>
</evidence>
<comment type="subcellular location">
    <subcellularLocation>
        <location evidence="6">Cell membrane</location>
        <topology evidence="6">Multi-pass membrane protein</topology>
    </subcellularLocation>
    <subcellularLocation>
        <location evidence="1">Membrane</location>
    </subcellularLocation>
</comment>
<dbReference type="InterPro" id="IPR000615">
    <property type="entry name" value="Bestrophin"/>
</dbReference>
<dbReference type="PANTHER" id="PTHR10736:SF58">
    <property type="entry name" value="BESTROPHIN HOMOLOG-RELATED"/>
    <property type="match status" value="1"/>
</dbReference>
<keyword evidence="3" id="KW-1133">Transmembrane helix</keyword>
<proteinExistence type="inferred from homology"/>
<evidence type="ECO:0000256" key="5">
    <source>
        <dbReference type="ARBA" id="ARBA00034769"/>
    </source>
</evidence>
<keyword evidence="6" id="KW-0406">Ion transport</keyword>
<accession>A0A914RIX6</accession>
<keyword evidence="6" id="KW-0868">Chloride</keyword>
<comment type="function">
    <text evidence="6">Forms chloride channels.</text>
</comment>
<comment type="similarity">
    <text evidence="5 6">Belongs to the anion channel-forming bestrophin (TC 1.A.46) family. Calcium-sensitive chloride channel subfamily.</text>
</comment>
<dbReference type="WBParaSite" id="PEQ_0000174201-mRNA-1">
    <property type="protein sequence ID" value="PEQ_0000174201-mRNA-1"/>
    <property type="gene ID" value="PEQ_0000174201"/>
</dbReference>
<evidence type="ECO:0000256" key="3">
    <source>
        <dbReference type="ARBA" id="ARBA00022989"/>
    </source>
</evidence>
<dbReference type="GO" id="GO:0005886">
    <property type="term" value="C:plasma membrane"/>
    <property type="evidence" value="ECO:0007669"/>
    <property type="project" value="UniProtKB-SubCell"/>
</dbReference>
<keyword evidence="4" id="KW-0472">Membrane</keyword>